<dbReference type="AlphaFoldDB" id="A0A5C1AJ54"/>
<reference evidence="3" key="1">
    <citation type="submission" date="2019-08" db="EMBL/GenBank/DDBJ databases">
        <title>Limnoglobus roseus gen. nov., sp. nov., a novel freshwater planctomycete with a giant genome from the family Gemmataceae.</title>
        <authorList>
            <person name="Kulichevskaya I.S."/>
            <person name="Naumoff D.G."/>
            <person name="Miroshnikov K."/>
            <person name="Ivanova A."/>
            <person name="Philippov D.A."/>
            <person name="Hakobyan A."/>
            <person name="Rijpstra I.C."/>
            <person name="Sinninghe Damste J.S."/>
            <person name="Liesack W."/>
            <person name="Dedysh S.N."/>
        </authorList>
    </citation>
    <scope>NUCLEOTIDE SEQUENCE [LARGE SCALE GENOMIC DNA]</scope>
    <source>
        <strain evidence="3">PX52</strain>
    </source>
</reference>
<accession>A0A5C1AJ54</accession>
<keyword evidence="1" id="KW-0472">Membrane</keyword>
<keyword evidence="1" id="KW-1133">Transmembrane helix</keyword>
<dbReference type="Proteomes" id="UP000324974">
    <property type="component" value="Chromosome"/>
</dbReference>
<dbReference type="OrthoDB" id="9952952at2"/>
<dbReference type="RefSeq" id="WP_149113167.1">
    <property type="nucleotide sequence ID" value="NZ_CP042425.1"/>
</dbReference>
<evidence type="ECO:0000313" key="3">
    <source>
        <dbReference type="Proteomes" id="UP000324974"/>
    </source>
</evidence>
<protein>
    <submittedName>
        <fullName evidence="2">Uncharacterized protein</fullName>
    </submittedName>
</protein>
<organism evidence="2 3">
    <name type="scientific">Limnoglobus roseus</name>
    <dbReference type="NCBI Taxonomy" id="2598579"/>
    <lineage>
        <taxon>Bacteria</taxon>
        <taxon>Pseudomonadati</taxon>
        <taxon>Planctomycetota</taxon>
        <taxon>Planctomycetia</taxon>
        <taxon>Gemmatales</taxon>
        <taxon>Gemmataceae</taxon>
        <taxon>Limnoglobus</taxon>
    </lineage>
</organism>
<proteinExistence type="predicted"/>
<keyword evidence="1" id="KW-0812">Transmembrane</keyword>
<gene>
    <name evidence="2" type="ORF">PX52LOC_05730</name>
</gene>
<keyword evidence="3" id="KW-1185">Reference proteome</keyword>
<evidence type="ECO:0000313" key="2">
    <source>
        <dbReference type="EMBL" id="QEL18695.1"/>
    </source>
</evidence>
<dbReference type="EMBL" id="CP042425">
    <property type="protein sequence ID" value="QEL18695.1"/>
    <property type="molecule type" value="Genomic_DNA"/>
</dbReference>
<name>A0A5C1AJ54_9BACT</name>
<evidence type="ECO:0000256" key="1">
    <source>
        <dbReference type="SAM" id="Phobius"/>
    </source>
</evidence>
<dbReference type="KEGG" id="lrs:PX52LOC_05730"/>
<sequence>MSAPAMVDPGNFKGFSLHDLRSVGQHCFHTARRNGEDTSIPLGFLGIVTMGIGAMMTLDAYRQHCKKPFPGGRGR</sequence>
<feature type="transmembrane region" description="Helical" evidence="1">
    <location>
        <begin position="40"/>
        <end position="58"/>
    </location>
</feature>